<dbReference type="CDD" id="cd04371">
    <property type="entry name" value="DEP"/>
    <property type="match status" value="2"/>
</dbReference>
<dbReference type="AlphaFoldDB" id="A0AAD2JL72"/>
<feature type="region of interest" description="Disordered" evidence="1">
    <location>
        <begin position="1"/>
        <end position="23"/>
    </location>
</feature>
<name>A0AAD2JL72_9STRA</name>
<dbReference type="Proteomes" id="UP001295423">
    <property type="component" value="Unassembled WGS sequence"/>
</dbReference>
<feature type="domain" description="DEP" evidence="2">
    <location>
        <begin position="338"/>
        <end position="397"/>
    </location>
</feature>
<evidence type="ECO:0000313" key="4">
    <source>
        <dbReference type="Proteomes" id="UP001295423"/>
    </source>
</evidence>
<dbReference type="PANTHER" id="PTHR16206">
    <property type="entry name" value="DEP DOMAIN-CONTAINING"/>
    <property type="match status" value="1"/>
</dbReference>
<evidence type="ECO:0000313" key="3">
    <source>
        <dbReference type="EMBL" id="CAJ1960670.1"/>
    </source>
</evidence>
<dbReference type="SUPFAM" id="SSF46785">
    <property type="entry name" value="Winged helix' DNA-binding domain"/>
    <property type="match status" value="2"/>
</dbReference>
<reference evidence="3" key="1">
    <citation type="submission" date="2023-08" db="EMBL/GenBank/DDBJ databases">
        <authorList>
            <person name="Audoor S."/>
            <person name="Bilcke G."/>
        </authorList>
    </citation>
    <scope>NUCLEOTIDE SEQUENCE</scope>
</reference>
<dbReference type="PROSITE" id="PS50186">
    <property type="entry name" value="DEP"/>
    <property type="match status" value="2"/>
</dbReference>
<dbReference type="SMART" id="SM00049">
    <property type="entry name" value="DEP"/>
    <property type="match status" value="2"/>
</dbReference>
<feature type="region of interest" description="Disordered" evidence="1">
    <location>
        <begin position="191"/>
        <end position="211"/>
    </location>
</feature>
<dbReference type="InterPro" id="IPR036388">
    <property type="entry name" value="WH-like_DNA-bd_sf"/>
</dbReference>
<gene>
    <name evidence="3" type="ORF">CYCCA115_LOCUS18835</name>
</gene>
<evidence type="ECO:0000256" key="1">
    <source>
        <dbReference type="SAM" id="MobiDB-lite"/>
    </source>
</evidence>
<feature type="compositionally biased region" description="Polar residues" evidence="1">
    <location>
        <begin position="193"/>
        <end position="207"/>
    </location>
</feature>
<keyword evidence="4" id="KW-1185">Reference proteome</keyword>
<dbReference type="GO" id="GO:0035556">
    <property type="term" value="P:intracellular signal transduction"/>
    <property type="evidence" value="ECO:0007669"/>
    <property type="project" value="InterPro"/>
</dbReference>
<sequence>MLKMKTDGPPKMRERSLSIDNESCSEAPLHVTSSLVVEKCQDQTPIKPARRSWKMTGDGGYETCETETEHSSQFLFISDDDDDSVADYRTVVSDITEPSAFGYLDDSSRRLHVESSWRQESIDTSFRIEALGPLQEDTDESSSPMPLIRPLSSAEGRSFFKTATKDMPPQPAVRNYSTSFGSFGDLPLEHNENAPSTVAETSSSYQPAKQAPSGLPKMAETFISGCAVGTHMFHLKKYPKTFVGNEAVDFMLSAGLACTREDAVFLGQRFSNELNLFHHVCWDHTFKDGRFFYRFNDQLPKDVRNRTPLSREDLCTTSAKFVAGMPVSKHTGRPFKIYPNTFLGEEAVNYMLNSKVAKNRPDAILLGQRMMEELDIFQPVAHSSRFKDSSHVYRFVSDNAIDDSLSSLVETVYAEQHTPASPVPTTTKPTRCTVNRKQPNMRVSFGFVQSRHFERRLDYNPATTSGPSLSLGWRFYDDLPIPLNELGTEASKLRGGRLSIQDRSSILGEWGYTTVDMSRATRLNKKVRQRRKRSLNKDRAAYVKTNVVPSPRMSRW</sequence>
<dbReference type="InterPro" id="IPR000591">
    <property type="entry name" value="DEP_dom"/>
</dbReference>
<comment type="caution">
    <text evidence="3">The sequence shown here is derived from an EMBL/GenBank/DDBJ whole genome shotgun (WGS) entry which is preliminary data.</text>
</comment>
<feature type="compositionally biased region" description="Basic and acidic residues" evidence="1">
    <location>
        <begin position="1"/>
        <end position="17"/>
    </location>
</feature>
<organism evidence="3 4">
    <name type="scientific">Cylindrotheca closterium</name>
    <dbReference type="NCBI Taxonomy" id="2856"/>
    <lineage>
        <taxon>Eukaryota</taxon>
        <taxon>Sar</taxon>
        <taxon>Stramenopiles</taxon>
        <taxon>Ochrophyta</taxon>
        <taxon>Bacillariophyta</taxon>
        <taxon>Bacillariophyceae</taxon>
        <taxon>Bacillariophycidae</taxon>
        <taxon>Bacillariales</taxon>
        <taxon>Bacillariaceae</taxon>
        <taxon>Cylindrotheca</taxon>
    </lineage>
</organism>
<feature type="domain" description="DEP" evidence="2">
    <location>
        <begin position="222"/>
        <end position="297"/>
    </location>
</feature>
<evidence type="ECO:0000259" key="2">
    <source>
        <dbReference type="PROSITE" id="PS50186"/>
    </source>
</evidence>
<dbReference type="Gene3D" id="1.10.10.10">
    <property type="entry name" value="Winged helix-like DNA-binding domain superfamily/Winged helix DNA-binding domain"/>
    <property type="match status" value="2"/>
</dbReference>
<dbReference type="InterPro" id="IPR036390">
    <property type="entry name" value="WH_DNA-bd_sf"/>
</dbReference>
<protein>
    <recommendedName>
        <fullName evidence="2">DEP domain-containing protein</fullName>
    </recommendedName>
</protein>
<proteinExistence type="predicted"/>
<dbReference type="EMBL" id="CAKOGP040002069">
    <property type="protein sequence ID" value="CAJ1960670.1"/>
    <property type="molecule type" value="Genomic_DNA"/>
</dbReference>
<dbReference type="Pfam" id="PF00610">
    <property type="entry name" value="DEP"/>
    <property type="match status" value="2"/>
</dbReference>
<dbReference type="PANTHER" id="PTHR16206:SF4">
    <property type="entry name" value="PROTEIN LET-99"/>
    <property type="match status" value="1"/>
</dbReference>
<accession>A0AAD2JL72</accession>